<dbReference type="Proteomes" id="UP001347796">
    <property type="component" value="Unassembled WGS sequence"/>
</dbReference>
<evidence type="ECO:0008006" key="3">
    <source>
        <dbReference type="Google" id="ProtNLM"/>
    </source>
</evidence>
<dbReference type="SUPFAM" id="SSF48371">
    <property type="entry name" value="ARM repeat"/>
    <property type="match status" value="1"/>
</dbReference>
<name>A0AAN8JWT6_PATCE</name>
<sequence>MMPKVKTVKKSTPTRKTKTLKSEILSNGSQLNSLVLSALPTQKSSMSVQKLIKALKAKYSVANNKTYAAYIKQYMRNQYEFIGMRYPERRAINKEIFEAHPVLNHPDIYQLFYLLWQEEERDYQCFVLDYCDKYIKHINHPDWNDQNLQVLKHLITHKSWWDTVDILASKVVGTIILSDREKYSQLMDEWISDDNMWIRRTAILHQLNYKHKTDTDRLFRYSLQCAHEKEFFIQKSIGWALRNHFRTDPDLIKTFVSKNQSKLATLSVREALKHA</sequence>
<accession>A0AAN8JWT6</accession>
<keyword evidence="2" id="KW-1185">Reference proteome</keyword>
<dbReference type="Gene3D" id="1.25.10.90">
    <property type="match status" value="1"/>
</dbReference>
<dbReference type="PANTHER" id="PTHR34070:SF1">
    <property type="entry name" value="DNA ALKYLATION REPAIR PROTEIN"/>
    <property type="match status" value="1"/>
</dbReference>
<dbReference type="CDD" id="cd07064">
    <property type="entry name" value="AlkD_like_1"/>
    <property type="match status" value="1"/>
</dbReference>
<dbReference type="InterPro" id="IPR014825">
    <property type="entry name" value="DNA_alkylation"/>
</dbReference>
<comment type="caution">
    <text evidence="1">The sequence shown here is derived from an EMBL/GenBank/DDBJ whole genome shotgun (WGS) entry which is preliminary data.</text>
</comment>
<proteinExistence type="predicted"/>
<dbReference type="InterPro" id="IPR016024">
    <property type="entry name" value="ARM-type_fold"/>
</dbReference>
<dbReference type="EMBL" id="JAZGQO010000007">
    <property type="protein sequence ID" value="KAK6182253.1"/>
    <property type="molecule type" value="Genomic_DNA"/>
</dbReference>
<dbReference type="Pfam" id="PF08713">
    <property type="entry name" value="DNA_alkylation"/>
    <property type="match status" value="1"/>
</dbReference>
<protein>
    <recommendedName>
        <fullName evidence="3">DNA alkylation repair protein</fullName>
    </recommendedName>
</protein>
<evidence type="ECO:0000313" key="2">
    <source>
        <dbReference type="Proteomes" id="UP001347796"/>
    </source>
</evidence>
<organism evidence="1 2">
    <name type="scientific">Patella caerulea</name>
    <name type="common">Rayed Mediterranean limpet</name>
    <dbReference type="NCBI Taxonomy" id="87958"/>
    <lineage>
        <taxon>Eukaryota</taxon>
        <taxon>Metazoa</taxon>
        <taxon>Spiralia</taxon>
        <taxon>Lophotrochozoa</taxon>
        <taxon>Mollusca</taxon>
        <taxon>Gastropoda</taxon>
        <taxon>Patellogastropoda</taxon>
        <taxon>Patelloidea</taxon>
        <taxon>Patellidae</taxon>
        <taxon>Patella</taxon>
    </lineage>
</organism>
<reference evidence="1 2" key="1">
    <citation type="submission" date="2024-01" db="EMBL/GenBank/DDBJ databases">
        <title>The genome of the rayed Mediterranean limpet Patella caerulea (Linnaeus, 1758).</title>
        <authorList>
            <person name="Anh-Thu Weber A."/>
            <person name="Halstead-Nussloch G."/>
        </authorList>
    </citation>
    <scope>NUCLEOTIDE SEQUENCE [LARGE SCALE GENOMIC DNA]</scope>
    <source>
        <strain evidence="1">AATW-2023a</strain>
        <tissue evidence="1">Whole specimen</tissue>
    </source>
</reference>
<dbReference type="AlphaFoldDB" id="A0AAN8JWT6"/>
<gene>
    <name evidence="1" type="ORF">SNE40_009979</name>
</gene>
<dbReference type="PANTHER" id="PTHR34070">
    <property type="entry name" value="ARMADILLO-TYPE FOLD"/>
    <property type="match status" value="1"/>
</dbReference>
<evidence type="ECO:0000313" key="1">
    <source>
        <dbReference type="EMBL" id="KAK6182253.1"/>
    </source>
</evidence>